<proteinExistence type="predicted"/>
<dbReference type="EMBL" id="AP024412">
    <property type="protein sequence ID" value="BCR36647.1"/>
    <property type="molecule type" value="Genomic_DNA"/>
</dbReference>
<name>A0A7U9TJP2_9MOLU</name>
<keyword evidence="2" id="KW-1185">Reference proteome</keyword>
<gene>
    <name evidence="1" type="ORF">MPAN_015400</name>
</gene>
<evidence type="ECO:0000313" key="1">
    <source>
        <dbReference type="EMBL" id="BCR36647.1"/>
    </source>
</evidence>
<dbReference type="AlphaFoldDB" id="A0A7U9TJP2"/>
<dbReference type="Proteomes" id="UP000620133">
    <property type="component" value="Chromosome"/>
</dbReference>
<dbReference type="KEGG" id="manr:MPAN_015400"/>
<dbReference type="InterPro" id="IPR018679">
    <property type="entry name" value="DUF2161"/>
</dbReference>
<reference evidence="1" key="1">
    <citation type="submission" date="2021-01" db="EMBL/GenBank/DDBJ databases">
        <title>Draft genome sequence of Acholeplasmataceae bacterium strain Mahy22.</title>
        <authorList>
            <person name="Watanabe M."/>
            <person name="Kojima H."/>
            <person name="Fukui M."/>
        </authorList>
    </citation>
    <scope>NUCLEOTIDE SEQUENCE</scope>
    <source>
        <strain evidence="1">Mahy22</strain>
    </source>
</reference>
<accession>A0A7U9TJP2</accession>
<sequence>MKETDLYLPVKTLLISQGFKVKAEIKDIDILGAKDDFLCAVELKTKLSIKLIYQAIDRQKIVDQVYIAIPRSSIKMRSAAYKNLVYLLKRLEIGLIFVDDDVAQVVLEASIYNMEKSRARYKKRKQQTLKEFNLRKYSKNTGGTRDKRITRYKEQVIDIAIYLINHESASPKEIKEDTQILKTSSILQKNYDGYFERVSRGIYKVKDDKIEEIKKLKNIVKEGI</sequence>
<organism evidence="1 2">
    <name type="scientific">Mariniplasma anaerobium</name>
    <dbReference type="NCBI Taxonomy" id="2735436"/>
    <lineage>
        <taxon>Bacteria</taxon>
        <taxon>Bacillati</taxon>
        <taxon>Mycoplasmatota</taxon>
        <taxon>Mollicutes</taxon>
        <taxon>Acholeplasmatales</taxon>
        <taxon>Acholeplasmataceae</taxon>
        <taxon>Mariniplasma</taxon>
    </lineage>
</organism>
<protein>
    <submittedName>
        <fullName evidence="1">Uncharacterized protein</fullName>
    </submittedName>
</protein>
<dbReference type="RefSeq" id="WP_176239293.1">
    <property type="nucleotide sequence ID" value="NZ_AP024412.1"/>
</dbReference>
<dbReference type="Pfam" id="PF09929">
    <property type="entry name" value="DUF2161"/>
    <property type="match status" value="1"/>
</dbReference>
<evidence type="ECO:0000313" key="2">
    <source>
        <dbReference type="Proteomes" id="UP000620133"/>
    </source>
</evidence>